<reference evidence="1" key="7">
    <citation type="journal article" date="2005" name="Science">
        <title>The Transcriptional Landscape of the Mammalian Genome.</title>
        <authorList>
            <consortium name="The FANTOM Consortium"/>
            <consortium name="Riken Genome Exploration Research Group and Genome Science Group (Genome Network Project Core Group)"/>
        </authorList>
    </citation>
    <scope>NUCLEOTIDE SEQUENCE</scope>
    <source>
        <strain evidence="1">C57BL/6J</strain>
        <tissue evidence="1">Thymus</tissue>
    </source>
</reference>
<reference evidence="1" key="4">
    <citation type="journal article" date="2001" name="Nature">
        <title>Functional annotation of a full-length mouse cDNA collection.</title>
        <authorList>
            <consortium name="The RIKEN Genome Exploration Research Group Phase II Team and the FANTOM Consortium"/>
        </authorList>
    </citation>
    <scope>NUCLEOTIDE SEQUENCE</scope>
    <source>
        <strain evidence="1">C57BL/6J</strain>
        <tissue evidence="1">Thymus</tissue>
    </source>
</reference>
<reference evidence="1" key="1">
    <citation type="journal article" date="1999" name="Methods Enzymol.">
        <title>High-efficiency full-length cDNA cloning.</title>
        <authorList>
            <person name="Carninci P."/>
            <person name="Hayashizaki Y."/>
        </authorList>
    </citation>
    <scope>NUCLEOTIDE SEQUENCE</scope>
    <source>
        <strain evidence="1">C57BL/6J</strain>
        <tissue evidence="1">Thymus</tissue>
    </source>
</reference>
<reference evidence="1" key="3">
    <citation type="journal article" date="2000" name="Genome Res.">
        <title>RIKEN integrated sequence analysis (RISA) system--384-format sequencing pipeline with 384 multicapillary sequencer.</title>
        <authorList>
            <person name="Shibata K."/>
            <person name="Itoh M."/>
            <person name="Aizawa K."/>
            <person name="Nagaoka S."/>
            <person name="Sasaki N."/>
            <person name="Carninci P."/>
            <person name="Konno H."/>
            <person name="Akiyama J."/>
            <person name="Nishi K."/>
            <person name="Kitsunai T."/>
            <person name="Tashiro H."/>
            <person name="Itoh M."/>
            <person name="Sumi N."/>
            <person name="Ishii Y."/>
            <person name="Nakamura S."/>
            <person name="Hazama M."/>
            <person name="Nishine T."/>
            <person name="Harada A."/>
            <person name="Yamamoto R."/>
            <person name="Matsumoto H."/>
            <person name="Sakaguchi S."/>
            <person name="Ikegami T."/>
            <person name="Kashiwagi K."/>
            <person name="Fujiwake S."/>
            <person name="Inoue K."/>
            <person name="Togawa Y."/>
            <person name="Izawa M."/>
            <person name="Ohara E."/>
            <person name="Watahiki M."/>
            <person name="Yoneda Y."/>
            <person name="Ishikawa T."/>
            <person name="Ozawa K."/>
            <person name="Tanaka T."/>
            <person name="Matsuura S."/>
            <person name="Kawai J."/>
            <person name="Okazaki Y."/>
            <person name="Muramatsu M."/>
            <person name="Inoue Y."/>
            <person name="Kira A."/>
            <person name="Hayashizaki Y."/>
        </authorList>
    </citation>
    <scope>NUCLEOTIDE SEQUENCE</scope>
    <source>
        <strain evidence="1">C57BL/6J</strain>
        <tissue evidence="1">Thymus</tissue>
    </source>
</reference>
<organism evidence="1">
    <name type="scientific">Mus musculus</name>
    <name type="common">Mouse</name>
    <dbReference type="NCBI Taxonomy" id="10090"/>
    <lineage>
        <taxon>Eukaryota</taxon>
        <taxon>Metazoa</taxon>
        <taxon>Chordata</taxon>
        <taxon>Craniata</taxon>
        <taxon>Vertebrata</taxon>
        <taxon>Euteleostomi</taxon>
        <taxon>Mammalia</taxon>
        <taxon>Eutheria</taxon>
        <taxon>Euarchontoglires</taxon>
        <taxon>Glires</taxon>
        <taxon>Rodentia</taxon>
        <taxon>Myomorpha</taxon>
        <taxon>Muroidea</taxon>
        <taxon>Muridae</taxon>
        <taxon>Murinae</taxon>
        <taxon>Mus</taxon>
        <taxon>Mus</taxon>
    </lineage>
</organism>
<gene>
    <name evidence="2" type="primary">AA667203</name>
</gene>
<name>Q3U5A7_MOUSE</name>
<dbReference type="EMBL" id="AK153754">
    <property type="protein sequence ID" value="BAE32172.1"/>
    <property type="molecule type" value="mRNA"/>
</dbReference>
<dbReference type="AlphaFoldDB" id="Q3U5A7"/>
<evidence type="ECO:0000313" key="2">
    <source>
        <dbReference type="MGI" id="MGI:3034560"/>
    </source>
</evidence>
<evidence type="ECO:0000313" key="1">
    <source>
        <dbReference type="EMBL" id="BAE32172.1"/>
    </source>
</evidence>
<protein>
    <submittedName>
        <fullName evidence="1">Uncharacterized protein</fullName>
    </submittedName>
</protein>
<reference evidence="1" key="2">
    <citation type="journal article" date="2000" name="Genome Res.">
        <title>Normalization and subtraction of cap-trapper-selected cDNAs to prepare full-length cDNA libraries for rapid discovery of new genes.</title>
        <authorList>
            <person name="Carninci P."/>
            <person name="Shibata Y."/>
            <person name="Hayatsu N."/>
            <person name="Sugahara Y."/>
            <person name="Shibata K."/>
            <person name="Itoh M."/>
            <person name="Konno H."/>
            <person name="Okazaki Y."/>
            <person name="Muramatsu M."/>
            <person name="Hayashizaki Y."/>
        </authorList>
    </citation>
    <scope>NUCLEOTIDE SEQUENCE</scope>
    <source>
        <strain evidence="1">C57BL/6J</strain>
        <tissue evidence="1">Thymus</tissue>
    </source>
</reference>
<proteinExistence type="evidence at transcript level"/>
<reference evidence="1" key="8">
    <citation type="journal article" date="2005" name="Science">
        <title>Antisense Transcription in the Mammalian Transcriptome.</title>
        <authorList>
            <consortium name="RIKEN Genome Exploration Research Group and Genome Science Group (Genome Network Project Core Group) and the FANTOM Consortium"/>
        </authorList>
    </citation>
    <scope>NUCLEOTIDE SEQUENCE</scope>
    <source>
        <strain evidence="1">C57BL/6J</strain>
        <tissue evidence="1">Thymus</tissue>
    </source>
</reference>
<sequence length="142" mass="15747">MAIAQALTEAGECTCLDFYSSHLSLLSIQIAQLLTVAVILQVREATLPTTITCDLLAVRHPQKECGFILLMSSILQVKRASQGCFLLVERSCDVLSIWTWDMQGLIETVVPQRRTYTLWGISCYGCEWHPASSLILGQGSRD</sequence>
<dbReference type="MGI" id="MGI:3034560">
    <property type="gene designation" value="AA667203"/>
</dbReference>
<reference evidence="1" key="5">
    <citation type="journal article" date="2002" name="Nature">
        <title>Analysis of the mouse transcriptome based on functional annotation of 60,770 full-length cDNAs.</title>
        <authorList>
            <consortium name="The FANTOM Consortium and the RIKEN Genome Exploration Research Group Phase I and II Team"/>
        </authorList>
    </citation>
    <scope>NUCLEOTIDE SEQUENCE</scope>
    <source>
        <strain evidence="1">C57BL/6J</strain>
        <tissue evidence="1">Thymus</tissue>
    </source>
</reference>
<accession>Q3U5A7</accession>
<reference evidence="1" key="6">
    <citation type="submission" date="2004-03" db="EMBL/GenBank/DDBJ databases">
        <authorList>
            <person name="Arakawa T."/>
            <person name="Carninci P."/>
            <person name="Fukuda S."/>
            <person name="Hashizume W."/>
            <person name="Hayashida K."/>
            <person name="Hori F."/>
            <person name="Iida J."/>
            <person name="Imamura K."/>
            <person name="Imotani K."/>
            <person name="Itoh M."/>
            <person name="Kanagawa S."/>
            <person name="Kawai J."/>
            <person name="Kojima M."/>
            <person name="Konno H."/>
            <person name="Murata M."/>
            <person name="Nakamura M."/>
            <person name="Ninomiya N."/>
            <person name="Nishiyori H."/>
            <person name="Nomura K."/>
            <person name="Ohno M."/>
            <person name="Sakazume N."/>
            <person name="Sano H."/>
            <person name="Sasaki D."/>
            <person name="Shibata K."/>
            <person name="Shiraki T."/>
            <person name="Tagami M."/>
            <person name="Tagami Y."/>
            <person name="Waki K."/>
            <person name="Watahiki A."/>
            <person name="Muramatsu M."/>
            <person name="Hayashizaki Y."/>
        </authorList>
    </citation>
    <scope>NUCLEOTIDE SEQUENCE</scope>
    <source>
        <strain evidence="1">C57BL/6J</strain>
        <tissue evidence="1">Thymus</tissue>
    </source>
</reference>